<accession>A0ABP7FEK8</accession>
<keyword evidence="4" id="KW-1185">Reference proteome</keyword>
<evidence type="ECO:0000313" key="3">
    <source>
        <dbReference type="EMBL" id="GAA3734061.1"/>
    </source>
</evidence>
<evidence type="ECO:0000313" key="4">
    <source>
        <dbReference type="Proteomes" id="UP001500908"/>
    </source>
</evidence>
<proteinExistence type="inferred from homology"/>
<comment type="caution">
    <text evidence="3">The sequence shown here is derived from an EMBL/GenBank/DDBJ whole genome shotgun (WGS) entry which is preliminary data.</text>
</comment>
<gene>
    <name evidence="3" type="ORF">GCM10022402_13010</name>
</gene>
<dbReference type="InterPro" id="IPR013114">
    <property type="entry name" value="FabA_FabZ"/>
</dbReference>
<dbReference type="RefSeq" id="WP_344968357.1">
    <property type="nucleotide sequence ID" value="NZ_BAABDD010000004.1"/>
</dbReference>
<dbReference type="InterPro" id="IPR029069">
    <property type="entry name" value="HotDog_dom_sf"/>
</dbReference>
<evidence type="ECO:0008006" key="5">
    <source>
        <dbReference type="Google" id="ProtNLM"/>
    </source>
</evidence>
<dbReference type="SUPFAM" id="SSF54637">
    <property type="entry name" value="Thioesterase/thiol ester dehydrase-isomerase"/>
    <property type="match status" value="1"/>
</dbReference>
<keyword evidence="2" id="KW-0456">Lyase</keyword>
<dbReference type="Pfam" id="PF07977">
    <property type="entry name" value="FabA"/>
    <property type="match status" value="1"/>
</dbReference>
<dbReference type="EMBL" id="BAABDD010000004">
    <property type="protein sequence ID" value="GAA3734061.1"/>
    <property type="molecule type" value="Genomic_DNA"/>
</dbReference>
<dbReference type="Gene3D" id="3.10.129.10">
    <property type="entry name" value="Hotdog Thioesterase"/>
    <property type="match status" value="1"/>
</dbReference>
<name>A0ABP7FEK8_9ACTN</name>
<dbReference type="Proteomes" id="UP001500908">
    <property type="component" value="Unassembled WGS sequence"/>
</dbReference>
<protein>
    <recommendedName>
        <fullName evidence="5">3-hydroxyacyl-[acyl-carrier-protein] dehydratase</fullName>
    </recommendedName>
</protein>
<dbReference type="PANTHER" id="PTHR30272:SF1">
    <property type="entry name" value="3-HYDROXYACYL-[ACYL-CARRIER-PROTEIN] DEHYDRATASE"/>
    <property type="match status" value="1"/>
</dbReference>
<organism evidence="3 4">
    <name type="scientific">Salinactinospora qingdaonensis</name>
    <dbReference type="NCBI Taxonomy" id="702744"/>
    <lineage>
        <taxon>Bacteria</taxon>
        <taxon>Bacillati</taxon>
        <taxon>Actinomycetota</taxon>
        <taxon>Actinomycetes</taxon>
        <taxon>Streptosporangiales</taxon>
        <taxon>Nocardiopsidaceae</taxon>
        <taxon>Salinactinospora</taxon>
    </lineage>
</organism>
<dbReference type="PANTHER" id="PTHR30272">
    <property type="entry name" value="3-HYDROXYACYL-[ACYL-CARRIER-PROTEIN] DEHYDRATASE"/>
    <property type="match status" value="1"/>
</dbReference>
<evidence type="ECO:0000256" key="2">
    <source>
        <dbReference type="ARBA" id="ARBA00023239"/>
    </source>
</evidence>
<reference evidence="4" key="1">
    <citation type="journal article" date="2019" name="Int. J. Syst. Evol. Microbiol.">
        <title>The Global Catalogue of Microorganisms (GCM) 10K type strain sequencing project: providing services to taxonomists for standard genome sequencing and annotation.</title>
        <authorList>
            <consortium name="The Broad Institute Genomics Platform"/>
            <consortium name="The Broad Institute Genome Sequencing Center for Infectious Disease"/>
            <person name="Wu L."/>
            <person name="Ma J."/>
        </authorList>
    </citation>
    <scope>NUCLEOTIDE SEQUENCE [LARGE SCALE GENOMIC DNA]</scope>
    <source>
        <strain evidence="4">JCM 17137</strain>
    </source>
</reference>
<comment type="similarity">
    <text evidence="1">Belongs to the thioester dehydratase family. FabZ subfamily.</text>
</comment>
<sequence length="147" mass="15812">MTHQPDTASADPRMGAAPLRAVDDVAHTEAHGHLTVRATKEITATDPYMAGHFPGEPVYPGIFAVESLRQAVLTALSERDEHGFELTALRSVRFTSPLLPGDTLRIEATLDAPDPTGTRRVSARLLAADDRPAARISADFTREAADD</sequence>
<evidence type="ECO:0000256" key="1">
    <source>
        <dbReference type="ARBA" id="ARBA00009174"/>
    </source>
</evidence>